<comment type="caution">
    <text evidence="6">The sequence shown here is derived from an EMBL/GenBank/DDBJ whole genome shotgun (WGS) entry which is preliminary data.</text>
</comment>
<evidence type="ECO:0000256" key="1">
    <source>
        <dbReference type="ARBA" id="ARBA00023015"/>
    </source>
</evidence>
<dbReference type="Gene3D" id="1.10.357.10">
    <property type="entry name" value="Tetracycline Repressor, domain 2"/>
    <property type="match status" value="1"/>
</dbReference>
<keyword evidence="7" id="KW-1185">Reference proteome</keyword>
<dbReference type="RefSeq" id="WP_224864209.1">
    <property type="nucleotide sequence ID" value="NZ_JAYJJT010000009.1"/>
</dbReference>
<sequence>MPAFTVANGSTSSTDGSVDVDAVLDAALAVFGSLGLRRATVDDIARQAGIGRVTIYRKIGGKQDLVNAVLVREMQRLLTGVMAAVEAADGPTERIAVSFATTVTAFRDNALWQRLLTLETDSALQQMTLEGQSVLVAAVAAAVQILWPELGEAAPSAFQLARAELMVRITHSVLLTPHAIVALDNYAGLLAFARVHLVPIATAGE</sequence>
<keyword evidence="2 4" id="KW-0238">DNA-binding</keyword>
<dbReference type="EMBL" id="JAYJJT010000009">
    <property type="protein sequence ID" value="MEB3050026.1"/>
    <property type="molecule type" value="Genomic_DNA"/>
</dbReference>
<dbReference type="Pfam" id="PF00440">
    <property type="entry name" value="TetR_N"/>
    <property type="match status" value="1"/>
</dbReference>
<dbReference type="PROSITE" id="PS50977">
    <property type="entry name" value="HTH_TETR_2"/>
    <property type="match status" value="1"/>
</dbReference>
<accession>A0ABU5YJ03</accession>
<organism evidence="6 7">
    <name type="scientific">[Mycobacterium] zoologicum</name>
    <dbReference type="NCBI Taxonomy" id="2872311"/>
    <lineage>
        <taxon>Bacteria</taxon>
        <taxon>Bacillati</taxon>
        <taxon>Actinomycetota</taxon>
        <taxon>Actinomycetes</taxon>
        <taxon>Mycobacteriales</taxon>
        <taxon>Mycobacteriaceae</taxon>
        <taxon>Mycolicibacter</taxon>
    </lineage>
</organism>
<reference evidence="6 7" key="1">
    <citation type="submission" date="2023-12" db="EMBL/GenBank/DDBJ databases">
        <title>Description of new species of Mycobacterium terrae complex isolated from sewage at the Sao Paulo Zoological Park Foundation in Brazil.</title>
        <authorList>
            <person name="Romagnoli C.L."/>
            <person name="Conceicao E.C."/>
            <person name="Machado E."/>
            <person name="Barreto L.B.P.F."/>
            <person name="Sharma A."/>
            <person name="Silva N.M."/>
            <person name="Marques L.E."/>
            <person name="Juliana M.A."/>
            <person name="Lourenco M.C.S."/>
            <person name="Digiampietri L.A."/>
            <person name="Suffys P.N."/>
            <person name="Viana-Niero C."/>
        </authorList>
    </citation>
    <scope>NUCLEOTIDE SEQUENCE [LARGE SCALE GENOMIC DNA]</scope>
    <source>
        <strain evidence="6 7">MYC123</strain>
    </source>
</reference>
<keyword evidence="3" id="KW-0804">Transcription</keyword>
<protein>
    <submittedName>
        <fullName evidence="6">Helix-turn-helix domain-containing protein</fullName>
    </submittedName>
</protein>
<dbReference type="Proteomes" id="UP001299046">
    <property type="component" value="Unassembled WGS sequence"/>
</dbReference>
<dbReference type="PANTHER" id="PTHR30055:SF234">
    <property type="entry name" value="HTH-TYPE TRANSCRIPTIONAL REGULATOR BETI"/>
    <property type="match status" value="1"/>
</dbReference>
<evidence type="ECO:0000256" key="3">
    <source>
        <dbReference type="ARBA" id="ARBA00023163"/>
    </source>
</evidence>
<evidence type="ECO:0000313" key="6">
    <source>
        <dbReference type="EMBL" id="MEB3050026.1"/>
    </source>
</evidence>
<evidence type="ECO:0000256" key="2">
    <source>
        <dbReference type="ARBA" id="ARBA00023125"/>
    </source>
</evidence>
<dbReference type="InterPro" id="IPR009057">
    <property type="entry name" value="Homeodomain-like_sf"/>
</dbReference>
<evidence type="ECO:0000259" key="5">
    <source>
        <dbReference type="PROSITE" id="PS50977"/>
    </source>
</evidence>
<dbReference type="InterPro" id="IPR050109">
    <property type="entry name" value="HTH-type_TetR-like_transc_reg"/>
</dbReference>
<dbReference type="PANTHER" id="PTHR30055">
    <property type="entry name" value="HTH-TYPE TRANSCRIPTIONAL REGULATOR RUTR"/>
    <property type="match status" value="1"/>
</dbReference>
<evidence type="ECO:0000313" key="7">
    <source>
        <dbReference type="Proteomes" id="UP001299046"/>
    </source>
</evidence>
<name>A0ABU5YJ03_9MYCO</name>
<evidence type="ECO:0000256" key="4">
    <source>
        <dbReference type="PROSITE-ProRule" id="PRU00335"/>
    </source>
</evidence>
<proteinExistence type="predicted"/>
<keyword evidence="1" id="KW-0805">Transcription regulation</keyword>
<feature type="DNA-binding region" description="H-T-H motif" evidence="4">
    <location>
        <begin position="40"/>
        <end position="59"/>
    </location>
</feature>
<dbReference type="InterPro" id="IPR001647">
    <property type="entry name" value="HTH_TetR"/>
</dbReference>
<gene>
    <name evidence="6" type="ORF">KV112_09820</name>
</gene>
<dbReference type="PRINTS" id="PR00455">
    <property type="entry name" value="HTHTETR"/>
</dbReference>
<dbReference type="SUPFAM" id="SSF46689">
    <property type="entry name" value="Homeodomain-like"/>
    <property type="match status" value="1"/>
</dbReference>
<feature type="domain" description="HTH tetR-type" evidence="5">
    <location>
        <begin position="17"/>
        <end position="77"/>
    </location>
</feature>